<dbReference type="CDD" id="cd07377">
    <property type="entry name" value="WHTH_GntR"/>
    <property type="match status" value="1"/>
</dbReference>
<dbReference type="SMART" id="SM00345">
    <property type="entry name" value="HTH_GNTR"/>
    <property type="match status" value="1"/>
</dbReference>
<dbReference type="SUPFAM" id="SSF46785">
    <property type="entry name" value="Winged helix' DNA-binding domain"/>
    <property type="match status" value="1"/>
</dbReference>
<dbReference type="InterPro" id="IPR050679">
    <property type="entry name" value="Bact_HTH_transcr_reg"/>
</dbReference>
<dbReference type="InterPro" id="IPR036388">
    <property type="entry name" value="WH-like_DNA-bd_sf"/>
</dbReference>
<evidence type="ECO:0000259" key="4">
    <source>
        <dbReference type="PROSITE" id="PS50949"/>
    </source>
</evidence>
<dbReference type="InterPro" id="IPR011663">
    <property type="entry name" value="UTRA"/>
</dbReference>
<dbReference type="Gene3D" id="1.10.10.10">
    <property type="entry name" value="Winged helix-like DNA-binding domain superfamily/Winged helix DNA-binding domain"/>
    <property type="match status" value="1"/>
</dbReference>
<accession>A0ABP5FWM0</accession>
<name>A0ABP5FWM0_9ACTN</name>
<reference evidence="6" key="1">
    <citation type="journal article" date="2019" name="Int. J. Syst. Evol. Microbiol.">
        <title>The Global Catalogue of Microorganisms (GCM) 10K type strain sequencing project: providing services to taxonomists for standard genome sequencing and annotation.</title>
        <authorList>
            <consortium name="The Broad Institute Genomics Platform"/>
            <consortium name="The Broad Institute Genome Sequencing Center for Infectious Disease"/>
            <person name="Wu L."/>
            <person name="Ma J."/>
        </authorList>
    </citation>
    <scope>NUCLEOTIDE SEQUENCE [LARGE SCALE GENOMIC DNA]</scope>
    <source>
        <strain evidence="6">JCM 16014</strain>
    </source>
</reference>
<evidence type="ECO:0000256" key="1">
    <source>
        <dbReference type="ARBA" id="ARBA00023015"/>
    </source>
</evidence>
<dbReference type="EMBL" id="BAAAQN010000022">
    <property type="protein sequence ID" value="GAA2035616.1"/>
    <property type="molecule type" value="Genomic_DNA"/>
</dbReference>
<proteinExistence type="predicted"/>
<keyword evidence="2" id="KW-0238">DNA-binding</keyword>
<dbReference type="PROSITE" id="PS50949">
    <property type="entry name" value="HTH_GNTR"/>
    <property type="match status" value="1"/>
</dbReference>
<dbReference type="PANTHER" id="PTHR44846:SF16">
    <property type="entry name" value="TRANSCRIPTIONAL REGULATOR PHNF-RELATED"/>
    <property type="match status" value="1"/>
</dbReference>
<evidence type="ECO:0000313" key="6">
    <source>
        <dbReference type="Proteomes" id="UP001500751"/>
    </source>
</evidence>
<protein>
    <submittedName>
        <fullName evidence="5">GntR family transcriptional regulator</fullName>
    </submittedName>
</protein>
<dbReference type="InterPro" id="IPR028978">
    <property type="entry name" value="Chorismate_lyase_/UTRA_dom_sf"/>
</dbReference>
<keyword evidence="6" id="KW-1185">Reference proteome</keyword>
<evidence type="ECO:0000256" key="2">
    <source>
        <dbReference type="ARBA" id="ARBA00023125"/>
    </source>
</evidence>
<feature type="domain" description="HTH gntR-type" evidence="4">
    <location>
        <begin position="6"/>
        <end position="74"/>
    </location>
</feature>
<keyword evidence="1" id="KW-0805">Transcription regulation</keyword>
<dbReference type="SMART" id="SM00866">
    <property type="entry name" value="UTRA"/>
    <property type="match status" value="1"/>
</dbReference>
<gene>
    <name evidence="5" type="ORF">GCM10009839_40500</name>
</gene>
<dbReference type="RefSeq" id="WP_344667192.1">
    <property type="nucleotide sequence ID" value="NZ_BAAAQN010000022.1"/>
</dbReference>
<dbReference type="SUPFAM" id="SSF64288">
    <property type="entry name" value="Chorismate lyase-like"/>
    <property type="match status" value="1"/>
</dbReference>
<dbReference type="PRINTS" id="PR00035">
    <property type="entry name" value="HTHGNTR"/>
</dbReference>
<dbReference type="Pfam" id="PF07702">
    <property type="entry name" value="UTRA"/>
    <property type="match status" value="1"/>
</dbReference>
<keyword evidence="3" id="KW-0804">Transcription</keyword>
<dbReference type="Gene3D" id="3.40.1410.10">
    <property type="entry name" value="Chorismate lyase-like"/>
    <property type="match status" value="1"/>
</dbReference>
<sequence length="246" mass="26347">MTPTDPVSGPAIAADLARRIADGTYPVGRRLPSEQALAETYATTRARVRTALAALARRGLLVSRPNSGWLVRNQAQTVGEMRSFSLWAAEQGREFGGRIVRRECGGASGWEARLLGVGLGEEVMRFTRVRTLDGRAVMVERSTWAPWVLPVIADLPEDVPSVFGALHAAGVPVVLGDHRIEAVAASSDDARLLGVRRSSPLLQVSRTTATDTGPVAEVAVDRYVADIVAFDVRAGDASRTLLAPRD</sequence>
<organism evidence="5 6">
    <name type="scientific">Catenulispora yoronensis</name>
    <dbReference type="NCBI Taxonomy" id="450799"/>
    <lineage>
        <taxon>Bacteria</taxon>
        <taxon>Bacillati</taxon>
        <taxon>Actinomycetota</taxon>
        <taxon>Actinomycetes</taxon>
        <taxon>Catenulisporales</taxon>
        <taxon>Catenulisporaceae</taxon>
        <taxon>Catenulispora</taxon>
    </lineage>
</organism>
<dbReference type="Proteomes" id="UP001500751">
    <property type="component" value="Unassembled WGS sequence"/>
</dbReference>
<evidence type="ECO:0000313" key="5">
    <source>
        <dbReference type="EMBL" id="GAA2035616.1"/>
    </source>
</evidence>
<dbReference type="Pfam" id="PF00392">
    <property type="entry name" value="GntR"/>
    <property type="match status" value="1"/>
</dbReference>
<dbReference type="InterPro" id="IPR036390">
    <property type="entry name" value="WH_DNA-bd_sf"/>
</dbReference>
<evidence type="ECO:0000256" key="3">
    <source>
        <dbReference type="ARBA" id="ARBA00023163"/>
    </source>
</evidence>
<dbReference type="InterPro" id="IPR000524">
    <property type="entry name" value="Tscrpt_reg_HTH_GntR"/>
</dbReference>
<dbReference type="PANTHER" id="PTHR44846">
    <property type="entry name" value="MANNOSYL-D-GLYCERATE TRANSPORT/METABOLISM SYSTEM REPRESSOR MNGR-RELATED"/>
    <property type="match status" value="1"/>
</dbReference>
<comment type="caution">
    <text evidence="5">The sequence shown here is derived from an EMBL/GenBank/DDBJ whole genome shotgun (WGS) entry which is preliminary data.</text>
</comment>